<comment type="caution">
    <text evidence="2">The sequence shown here is derived from an EMBL/GenBank/DDBJ whole genome shotgun (WGS) entry which is preliminary data.</text>
</comment>
<evidence type="ECO:0000313" key="2">
    <source>
        <dbReference type="EMBL" id="MFC7338279.1"/>
    </source>
</evidence>
<keyword evidence="1" id="KW-1133">Transmembrane helix</keyword>
<dbReference type="Proteomes" id="UP001596472">
    <property type="component" value="Unassembled WGS sequence"/>
</dbReference>
<proteinExistence type="predicted"/>
<feature type="transmembrane region" description="Helical" evidence="1">
    <location>
        <begin position="73"/>
        <end position="93"/>
    </location>
</feature>
<name>A0ABW2L797_9BACT</name>
<keyword evidence="1" id="KW-0472">Membrane</keyword>
<protein>
    <submittedName>
        <fullName evidence="2">Uncharacterized protein</fullName>
    </submittedName>
</protein>
<feature type="transmembrane region" description="Helical" evidence="1">
    <location>
        <begin position="100"/>
        <end position="120"/>
    </location>
</feature>
<organism evidence="2 3">
    <name type="scientific">Haloferula chungangensis</name>
    <dbReference type="NCBI Taxonomy" id="1048331"/>
    <lineage>
        <taxon>Bacteria</taxon>
        <taxon>Pseudomonadati</taxon>
        <taxon>Verrucomicrobiota</taxon>
        <taxon>Verrucomicrobiia</taxon>
        <taxon>Verrucomicrobiales</taxon>
        <taxon>Verrucomicrobiaceae</taxon>
        <taxon>Haloferula</taxon>
    </lineage>
</organism>
<sequence>MNGPELQPGQAATLRDHLRLQRNAVGLALMLGAIAIFITFHFLKIRSDYGWELWVAFFNFLSSSDSLKDSDDLLGFSGFIALTIGTLVSPVLIKWMIHNPWLKWCLATFAAMAAGIMWYFAIRDEVFFIAILALVPTFTLAGLICIETVPHSPVRLDS</sequence>
<dbReference type="EMBL" id="JBHTBS010000007">
    <property type="protein sequence ID" value="MFC7338279.1"/>
    <property type="molecule type" value="Genomic_DNA"/>
</dbReference>
<feature type="transmembrane region" description="Helical" evidence="1">
    <location>
        <begin position="126"/>
        <end position="146"/>
    </location>
</feature>
<accession>A0ABW2L797</accession>
<feature type="transmembrane region" description="Helical" evidence="1">
    <location>
        <begin position="24"/>
        <end position="43"/>
    </location>
</feature>
<evidence type="ECO:0000256" key="1">
    <source>
        <dbReference type="SAM" id="Phobius"/>
    </source>
</evidence>
<gene>
    <name evidence="2" type="ORF">ACFQY0_13880</name>
</gene>
<keyword evidence="1" id="KW-0812">Transmembrane</keyword>
<keyword evidence="3" id="KW-1185">Reference proteome</keyword>
<evidence type="ECO:0000313" key="3">
    <source>
        <dbReference type="Proteomes" id="UP001596472"/>
    </source>
</evidence>
<dbReference type="RefSeq" id="WP_379713425.1">
    <property type="nucleotide sequence ID" value="NZ_JBHTBS010000007.1"/>
</dbReference>
<reference evidence="3" key="1">
    <citation type="journal article" date="2019" name="Int. J. Syst. Evol. Microbiol.">
        <title>The Global Catalogue of Microorganisms (GCM) 10K type strain sequencing project: providing services to taxonomists for standard genome sequencing and annotation.</title>
        <authorList>
            <consortium name="The Broad Institute Genomics Platform"/>
            <consortium name="The Broad Institute Genome Sequencing Center for Infectious Disease"/>
            <person name="Wu L."/>
            <person name="Ma J."/>
        </authorList>
    </citation>
    <scope>NUCLEOTIDE SEQUENCE [LARGE SCALE GENOMIC DNA]</scope>
    <source>
        <strain evidence="3">CGMCC 4.1467</strain>
    </source>
</reference>